<reference evidence="5 6" key="1">
    <citation type="submission" date="2024-10" db="EMBL/GenBank/DDBJ databases">
        <title>Updated reference genomes for cyclostephanoid diatoms.</title>
        <authorList>
            <person name="Roberts W.R."/>
            <person name="Alverson A.J."/>
        </authorList>
    </citation>
    <scope>NUCLEOTIDE SEQUENCE [LARGE SCALE GENOMIC DNA]</scope>
    <source>
        <strain evidence="5 6">AJA228-03</strain>
    </source>
</reference>
<sequence length="265" mass="29719">MAALIDADTRRKANLRVLQRMDRNVIDIAITATHVVLYGYDNTKQSSWEKKNVEGTLFVTKRSDAPRFKLVVLNRSSTENLNVPITASFQMQVKDPYLIFRDGPASTDFTGIWFHDGKERDQIASYLEQVLISLVNIEEMERSPPPPQSLVSDEVDDTARRDAGAALLSTLTLGSSDNAPPAAYRVATGQELKPSAVADRASTMEPTARGSLSTHQNLVLDKKSLQLSLLSLIQDERFLDLIHAQYLKVVHRRADRQQQEKSSRR</sequence>
<dbReference type="PANTHER" id="PTHR16290:SF0">
    <property type="entry name" value="DECAPPING PROTEIN 1, ISOFORM A"/>
    <property type="match status" value="1"/>
</dbReference>
<evidence type="ECO:0000256" key="2">
    <source>
        <dbReference type="ARBA" id="ARBA00008778"/>
    </source>
</evidence>
<dbReference type="Pfam" id="PF06058">
    <property type="entry name" value="DCP1"/>
    <property type="match status" value="1"/>
</dbReference>
<evidence type="ECO:0000256" key="4">
    <source>
        <dbReference type="ARBA" id="ARBA00022664"/>
    </source>
</evidence>
<evidence type="ECO:0000256" key="3">
    <source>
        <dbReference type="ARBA" id="ARBA00022490"/>
    </source>
</evidence>
<dbReference type="Proteomes" id="UP001530377">
    <property type="component" value="Unassembled WGS sequence"/>
</dbReference>
<dbReference type="Gene3D" id="2.30.29.30">
    <property type="entry name" value="Pleckstrin-homology domain (PH domain)/Phosphotyrosine-binding domain (PTB)"/>
    <property type="match status" value="1"/>
</dbReference>
<dbReference type="GO" id="GO:0006397">
    <property type="term" value="P:mRNA processing"/>
    <property type="evidence" value="ECO:0007669"/>
    <property type="project" value="UniProtKB-KW"/>
</dbReference>
<dbReference type="PANTHER" id="PTHR16290">
    <property type="entry name" value="TRANSCRIPTION FACTOR SMIF DECAPPING ENZYME DCP1"/>
    <property type="match status" value="1"/>
</dbReference>
<dbReference type="InterPro" id="IPR010334">
    <property type="entry name" value="Dcp1"/>
</dbReference>
<name>A0ABD3RZD0_9STRA</name>
<evidence type="ECO:0000313" key="5">
    <source>
        <dbReference type="EMBL" id="KAL3817528.1"/>
    </source>
</evidence>
<keyword evidence="4" id="KW-0507">mRNA processing</keyword>
<dbReference type="AlphaFoldDB" id="A0ABD3RZD0"/>
<comment type="caution">
    <text evidence="5">The sequence shown here is derived from an EMBL/GenBank/DDBJ whole genome shotgun (WGS) entry which is preliminary data.</text>
</comment>
<dbReference type="CDD" id="cd13182">
    <property type="entry name" value="EVH1-like_Dcp1"/>
    <property type="match status" value="1"/>
</dbReference>
<dbReference type="GO" id="GO:0005737">
    <property type="term" value="C:cytoplasm"/>
    <property type="evidence" value="ECO:0007669"/>
    <property type="project" value="UniProtKB-SubCell"/>
</dbReference>
<comment type="subcellular location">
    <subcellularLocation>
        <location evidence="1">Cytoplasm</location>
    </subcellularLocation>
</comment>
<evidence type="ECO:0000256" key="1">
    <source>
        <dbReference type="ARBA" id="ARBA00004496"/>
    </source>
</evidence>
<dbReference type="EMBL" id="JALLPB020000101">
    <property type="protein sequence ID" value="KAL3817528.1"/>
    <property type="molecule type" value="Genomic_DNA"/>
</dbReference>
<proteinExistence type="inferred from homology"/>
<organism evidence="5 6">
    <name type="scientific">Cyclostephanos tholiformis</name>
    <dbReference type="NCBI Taxonomy" id="382380"/>
    <lineage>
        <taxon>Eukaryota</taxon>
        <taxon>Sar</taxon>
        <taxon>Stramenopiles</taxon>
        <taxon>Ochrophyta</taxon>
        <taxon>Bacillariophyta</taxon>
        <taxon>Coscinodiscophyceae</taxon>
        <taxon>Thalassiosirophycidae</taxon>
        <taxon>Stephanodiscales</taxon>
        <taxon>Stephanodiscaceae</taxon>
        <taxon>Cyclostephanos</taxon>
    </lineage>
</organism>
<keyword evidence="6" id="KW-1185">Reference proteome</keyword>
<dbReference type="SUPFAM" id="SSF50729">
    <property type="entry name" value="PH domain-like"/>
    <property type="match status" value="1"/>
</dbReference>
<gene>
    <name evidence="5" type="ORF">ACHAXA_003701</name>
</gene>
<evidence type="ECO:0000313" key="6">
    <source>
        <dbReference type="Proteomes" id="UP001530377"/>
    </source>
</evidence>
<dbReference type="InterPro" id="IPR011993">
    <property type="entry name" value="PH-like_dom_sf"/>
</dbReference>
<accession>A0ABD3RZD0</accession>
<protein>
    <submittedName>
        <fullName evidence="5">Uncharacterized protein</fullName>
    </submittedName>
</protein>
<comment type="similarity">
    <text evidence="2">Belongs to the DCP1 family.</text>
</comment>
<keyword evidence="3" id="KW-0963">Cytoplasm</keyword>